<protein>
    <recommendedName>
        <fullName evidence="6">F5/8 type C domain-containing protein</fullName>
    </recommendedName>
</protein>
<dbReference type="SUPFAM" id="SSF82895">
    <property type="entry name" value="TSP-1 type 1 repeat"/>
    <property type="match status" value="1"/>
</dbReference>
<feature type="region of interest" description="Disordered" evidence="3">
    <location>
        <begin position="414"/>
        <end position="436"/>
    </location>
</feature>
<keyword evidence="5" id="KW-1185">Reference proteome</keyword>
<dbReference type="Pfam" id="PF00090">
    <property type="entry name" value="TSP_1"/>
    <property type="match status" value="1"/>
</dbReference>
<proteinExistence type="predicted"/>
<evidence type="ECO:0000256" key="2">
    <source>
        <dbReference type="ARBA" id="ARBA00023157"/>
    </source>
</evidence>
<keyword evidence="2" id="KW-1015">Disulfide bond</keyword>
<feature type="compositionally biased region" description="Polar residues" evidence="3">
    <location>
        <begin position="414"/>
        <end position="427"/>
    </location>
</feature>
<evidence type="ECO:0000313" key="4">
    <source>
        <dbReference type="EMBL" id="TRY76685.1"/>
    </source>
</evidence>
<dbReference type="EMBL" id="VCGU01000004">
    <property type="protein sequence ID" value="TRY76685.1"/>
    <property type="molecule type" value="Genomic_DNA"/>
</dbReference>
<evidence type="ECO:0000256" key="1">
    <source>
        <dbReference type="ARBA" id="ARBA00022737"/>
    </source>
</evidence>
<evidence type="ECO:0008006" key="6">
    <source>
        <dbReference type="Google" id="ProtNLM"/>
    </source>
</evidence>
<dbReference type="AlphaFoldDB" id="A0A553PG84"/>
<name>A0A553PG84_TIGCA</name>
<dbReference type="PANTHER" id="PTHR22906">
    <property type="entry name" value="PROPERDIN"/>
    <property type="match status" value="1"/>
</dbReference>
<reference evidence="4 5" key="1">
    <citation type="journal article" date="2018" name="Nat. Ecol. Evol.">
        <title>Genomic signatures of mitonuclear coevolution across populations of Tigriopus californicus.</title>
        <authorList>
            <person name="Barreto F.S."/>
            <person name="Watson E.T."/>
            <person name="Lima T.G."/>
            <person name="Willett C.S."/>
            <person name="Edmands S."/>
            <person name="Li W."/>
            <person name="Burton R.S."/>
        </authorList>
    </citation>
    <scope>NUCLEOTIDE SEQUENCE [LARGE SCALE GENOMIC DNA]</scope>
    <source>
        <strain evidence="4 5">San Diego</strain>
    </source>
</reference>
<accession>A0A553PG84</accession>
<dbReference type="PROSITE" id="PS50092">
    <property type="entry name" value="TSP1"/>
    <property type="match status" value="1"/>
</dbReference>
<dbReference type="Gene3D" id="2.60.120.260">
    <property type="entry name" value="Galactose-binding domain-like"/>
    <property type="match status" value="1"/>
</dbReference>
<evidence type="ECO:0000256" key="3">
    <source>
        <dbReference type="SAM" id="MobiDB-lite"/>
    </source>
</evidence>
<dbReference type="STRING" id="6832.A0A553PG84"/>
<dbReference type="PANTHER" id="PTHR22906:SF21">
    <property type="entry name" value="SEMA DOMAIN-CONTAINING PROTEIN"/>
    <property type="match status" value="1"/>
</dbReference>
<sequence>MATDSKIYGFISLYLPLELVQEDLKLKTRRRKTFVTGSSVKVFHQTTSSFGSEDQVLLSCGKEADKFSILTYLEQYRNESGYFNMDLIWSDDRIIRFSQKDNPVSSTEITPLKTYQTNFYYENNFEGLSLSPDQDSLISGHKSPCFLIGELMVESKGFLSGPSYNKGQECSKENTVQMTAFLPKAPLTYQYPSIEVSSQTTIPMNLYDGLFDCSGEQYFFQTAREKAPWIEVTYPQAKTFHQINFVLSYNYRHKFANIRIRIGSKPERSFDPDSFIPEETCVEIDGEPTSAFLNLHCNIPLVGTVVTIQSKDALAEIRIEEMYFDTGVELFVTASSTFKDWDSSLEYPPSAVIDGLASGAVFYQSLFESYPFLVIDLGRKDEVGQVLVQFPSVARRPMTLEIRIGTTTEIQSMEANSTSKLQPNSSTLEDKGEKRHNDEIAVDGSWSQFLEWSPCSFTCGPAQRTRHRFCTHPKPAYGGANCSGVAEEVQVCANDDCPKERIQGELY</sequence>
<dbReference type="InterPro" id="IPR036383">
    <property type="entry name" value="TSP1_rpt_sf"/>
</dbReference>
<dbReference type="FunFam" id="2.20.100.10:FF:000007">
    <property type="entry name" value="Thrombospondin 1"/>
    <property type="match status" value="1"/>
</dbReference>
<organism evidence="4 5">
    <name type="scientific">Tigriopus californicus</name>
    <name type="common">Marine copepod</name>
    <dbReference type="NCBI Taxonomy" id="6832"/>
    <lineage>
        <taxon>Eukaryota</taxon>
        <taxon>Metazoa</taxon>
        <taxon>Ecdysozoa</taxon>
        <taxon>Arthropoda</taxon>
        <taxon>Crustacea</taxon>
        <taxon>Multicrustacea</taxon>
        <taxon>Hexanauplia</taxon>
        <taxon>Copepoda</taxon>
        <taxon>Harpacticoida</taxon>
        <taxon>Harpacticidae</taxon>
        <taxon>Tigriopus</taxon>
    </lineage>
</organism>
<dbReference type="Gene3D" id="2.20.100.10">
    <property type="entry name" value="Thrombospondin type-1 (TSP1) repeat"/>
    <property type="match status" value="1"/>
</dbReference>
<gene>
    <name evidence="4" type="ORF">TCAL_10538</name>
</gene>
<keyword evidence="1" id="KW-0677">Repeat</keyword>
<evidence type="ECO:0000313" key="5">
    <source>
        <dbReference type="Proteomes" id="UP000318571"/>
    </source>
</evidence>
<dbReference type="SMART" id="SM00209">
    <property type="entry name" value="TSP1"/>
    <property type="match status" value="1"/>
</dbReference>
<dbReference type="InterPro" id="IPR052065">
    <property type="entry name" value="Compl_asym_regulator"/>
</dbReference>
<dbReference type="InterPro" id="IPR000884">
    <property type="entry name" value="TSP1_rpt"/>
</dbReference>
<dbReference type="Proteomes" id="UP000318571">
    <property type="component" value="Chromosome 5"/>
</dbReference>
<comment type="caution">
    <text evidence="4">The sequence shown here is derived from an EMBL/GenBank/DDBJ whole genome shotgun (WGS) entry which is preliminary data.</text>
</comment>